<dbReference type="AlphaFoldDB" id="A0A4C1VC50"/>
<reference evidence="1 2" key="1">
    <citation type="journal article" date="2019" name="Commun. Biol.">
        <title>The bagworm genome reveals a unique fibroin gene that provides high tensile strength.</title>
        <authorList>
            <person name="Kono N."/>
            <person name="Nakamura H."/>
            <person name="Ohtoshi R."/>
            <person name="Tomita M."/>
            <person name="Numata K."/>
            <person name="Arakawa K."/>
        </authorList>
    </citation>
    <scope>NUCLEOTIDE SEQUENCE [LARGE SCALE GENOMIC DNA]</scope>
</reference>
<protein>
    <submittedName>
        <fullName evidence="1">Uncharacterized protein</fullName>
    </submittedName>
</protein>
<sequence>MVTIDLERIKFGELQNSSVKDEYVERLKDSLRITFERLELDELWKVTKSVLIDEAKKVYRVNKKTDVSKKDNEWLNFEMMIVVAEKKKKQQDLLFTMLNCRLKKKGQFER</sequence>
<comment type="caution">
    <text evidence="1">The sequence shown here is derived from an EMBL/GenBank/DDBJ whole genome shotgun (WGS) entry which is preliminary data.</text>
</comment>
<proteinExistence type="predicted"/>
<accession>A0A4C1VC50</accession>
<keyword evidence="2" id="KW-1185">Reference proteome</keyword>
<dbReference type="OrthoDB" id="7400707at2759"/>
<name>A0A4C1VC50_EUMVA</name>
<evidence type="ECO:0000313" key="1">
    <source>
        <dbReference type="EMBL" id="GBP35872.1"/>
    </source>
</evidence>
<evidence type="ECO:0000313" key="2">
    <source>
        <dbReference type="Proteomes" id="UP000299102"/>
    </source>
</evidence>
<gene>
    <name evidence="1" type="ORF">EVAR_23121_1</name>
</gene>
<organism evidence="1 2">
    <name type="scientific">Eumeta variegata</name>
    <name type="common">Bagworm moth</name>
    <name type="synonym">Eumeta japonica</name>
    <dbReference type="NCBI Taxonomy" id="151549"/>
    <lineage>
        <taxon>Eukaryota</taxon>
        <taxon>Metazoa</taxon>
        <taxon>Ecdysozoa</taxon>
        <taxon>Arthropoda</taxon>
        <taxon>Hexapoda</taxon>
        <taxon>Insecta</taxon>
        <taxon>Pterygota</taxon>
        <taxon>Neoptera</taxon>
        <taxon>Endopterygota</taxon>
        <taxon>Lepidoptera</taxon>
        <taxon>Glossata</taxon>
        <taxon>Ditrysia</taxon>
        <taxon>Tineoidea</taxon>
        <taxon>Psychidae</taxon>
        <taxon>Oiketicinae</taxon>
        <taxon>Eumeta</taxon>
    </lineage>
</organism>
<dbReference type="EMBL" id="BGZK01000311">
    <property type="protein sequence ID" value="GBP35872.1"/>
    <property type="molecule type" value="Genomic_DNA"/>
</dbReference>
<dbReference type="Proteomes" id="UP000299102">
    <property type="component" value="Unassembled WGS sequence"/>
</dbReference>